<keyword evidence="2" id="KW-1003">Cell membrane</keyword>
<evidence type="ECO:0000256" key="1">
    <source>
        <dbReference type="ARBA" id="ARBA00004141"/>
    </source>
</evidence>
<feature type="transmembrane region" description="Helical" evidence="6">
    <location>
        <begin position="181"/>
        <end position="199"/>
    </location>
</feature>
<dbReference type="Pfam" id="PF01040">
    <property type="entry name" value="UbiA"/>
    <property type="match status" value="1"/>
</dbReference>
<evidence type="ECO:0000256" key="4">
    <source>
        <dbReference type="ARBA" id="ARBA00022989"/>
    </source>
</evidence>
<feature type="transmembrane region" description="Helical" evidence="6">
    <location>
        <begin position="152"/>
        <end position="169"/>
    </location>
</feature>
<dbReference type="InterPro" id="IPR044878">
    <property type="entry name" value="UbiA_sf"/>
</dbReference>
<evidence type="ECO:0000256" key="3">
    <source>
        <dbReference type="ARBA" id="ARBA00022692"/>
    </source>
</evidence>
<feature type="transmembrane region" description="Helical" evidence="6">
    <location>
        <begin position="205"/>
        <end position="229"/>
    </location>
</feature>
<evidence type="ECO:0000256" key="5">
    <source>
        <dbReference type="ARBA" id="ARBA00023136"/>
    </source>
</evidence>
<dbReference type="Gene3D" id="1.10.357.140">
    <property type="entry name" value="UbiA prenyltransferase"/>
    <property type="match status" value="1"/>
</dbReference>
<keyword evidence="5 6" id="KW-0472">Membrane</keyword>
<dbReference type="GO" id="GO:0016765">
    <property type="term" value="F:transferase activity, transferring alkyl or aryl (other than methyl) groups"/>
    <property type="evidence" value="ECO:0007669"/>
    <property type="project" value="InterPro"/>
</dbReference>
<evidence type="ECO:0000256" key="2">
    <source>
        <dbReference type="ARBA" id="ARBA00022475"/>
    </source>
</evidence>
<keyword evidence="4 6" id="KW-1133">Transmembrane helix</keyword>
<keyword evidence="3 6" id="KW-0812">Transmembrane</keyword>
<feature type="transmembrane region" description="Helical" evidence="6">
    <location>
        <begin position="99"/>
        <end position="132"/>
    </location>
</feature>
<gene>
    <name evidence="7" type="ORF">NT6N_37000</name>
</gene>
<dbReference type="AlphaFoldDB" id="A0AAT9FRV5"/>
<feature type="transmembrane region" description="Helical" evidence="6">
    <location>
        <begin position="290"/>
        <end position="310"/>
    </location>
</feature>
<organism evidence="7">
    <name type="scientific">Oceaniferula spumae</name>
    <dbReference type="NCBI Taxonomy" id="2979115"/>
    <lineage>
        <taxon>Bacteria</taxon>
        <taxon>Pseudomonadati</taxon>
        <taxon>Verrucomicrobiota</taxon>
        <taxon>Verrucomicrobiia</taxon>
        <taxon>Verrucomicrobiales</taxon>
        <taxon>Verrucomicrobiaceae</taxon>
        <taxon>Oceaniferula</taxon>
    </lineage>
</organism>
<feature type="transmembrane region" description="Helical" evidence="6">
    <location>
        <begin position="12"/>
        <end position="37"/>
    </location>
</feature>
<dbReference type="EMBL" id="AP026866">
    <property type="protein sequence ID" value="BDS08660.1"/>
    <property type="molecule type" value="Genomic_DNA"/>
</dbReference>
<feature type="transmembrane region" description="Helical" evidence="6">
    <location>
        <begin position="322"/>
        <end position="354"/>
    </location>
</feature>
<evidence type="ECO:0000256" key="6">
    <source>
        <dbReference type="SAM" id="Phobius"/>
    </source>
</evidence>
<dbReference type="GO" id="GO:0016020">
    <property type="term" value="C:membrane"/>
    <property type="evidence" value="ECO:0007669"/>
    <property type="project" value="UniProtKB-SubCell"/>
</dbReference>
<evidence type="ECO:0008006" key="8">
    <source>
        <dbReference type="Google" id="ProtNLM"/>
    </source>
</evidence>
<protein>
    <recommendedName>
        <fullName evidence="8">Prenyltransferase</fullName>
    </recommendedName>
</protein>
<sequence>MAKHTFGEKFRAVLATGRVANLPTVWSNVIVGFYLAVMLDLTGFGSLIAEYGPHFDHWLLFFVCIATSLLYVGGCMLGDYRDIRFDRENRPGRPLVTGLLSPSFIAVSAIALLTLGLLIGALANTAAVIIGFDVPVSVVKTEYMTLLQPNQLSVLGLLVLFIVIYALFHKKSRAFALGNMALCRTQLVLFAAALGFPVFNTTLLLPLFWLCAPVIIVALSVGVYTLLLASVAATESNQDKIKFSRALKTGMFLLPLIAIGCIAVKDSSLFPLFNELALNSDAFSVTTLRGYFIGTVLIYGSWMIYAFSALPHDKPAFVSRALAGFCLLDACFAASYSVTIPLVCFVFFGLALLLQKIAPAT</sequence>
<name>A0AAT9FRV5_9BACT</name>
<accession>A0AAT9FRV5</accession>
<dbReference type="InterPro" id="IPR000537">
    <property type="entry name" value="UbiA_prenyltransferase"/>
</dbReference>
<evidence type="ECO:0000313" key="7">
    <source>
        <dbReference type="EMBL" id="BDS08660.1"/>
    </source>
</evidence>
<feature type="transmembrane region" description="Helical" evidence="6">
    <location>
        <begin position="250"/>
        <end position="270"/>
    </location>
</feature>
<reference evidence="7" key="1">
    <citation type="submission" date="2024-07" db="EMBL/GenBank/DDBJ databases">
        <title>Complete genome sequence of Verrucomicrobiaceae bacterium NT6N.</title>
        <authorList>
            <person name="Huang C."/>
            <person name="Takami H."/>
            <person name="Hamasaki K."/>
        </authorList>
    </citation>
    <scope>NUCLEOTIDE SEQUENCE</scope>
    <source>
        <strain evidence="7">NT6N</strain>
    </source>
</reference>
<comment type="subcellular location">
    <subcellularLocation>
        <location evidence="1">Membrane</location>
        <topology evidence="1">Multi-pass membrane protein</topology>
    </subcellularLocation>
</comment>
<proteinExistence type="predicted"/>
<feature type="transmembrane region" description="Helical" evidence="6">
    <location>
        <begin position="57"/>
        <end position="78"/>
    </location>
</feature>
<dbReference type="KEGG" id="osu:NT6N_37000"/>